<gene>
    <name evidence="2" type="ORF">ACFQZ7_02075</name>
</gene>
<reference evidence="3" key="1">
    <citation type="journal article" date="2019" name="Int. J. Syst. Evol. Microbiol.">
        <title>The Global Catalogue of Microorganisms (GCM) 10K type strain sequencing project: providing services to taxonomists for standard genome sequencing and annotation.</title>
        <authorList>
            <consortium name="The Broad Institute Genomics Platform"/>
            <consortium name="The Broad Institute Genome Sequencing Center for Infectious Disease"/>
            <person name="Wu L."/>
            <person name="Ma J."/>
        </authorList>
    </citation>
    <scope>NUCLEOTIDE SEQUENCE [LARGE SCALE GENOMIC DNA]</scope>
    <source>
        <strain evidence="3">CCM 8925</strain>
    </source>
</reference>
<dbReference type="RefSeq" id="WP_137636918.1">
    <property type="nucleotide sequence ID" value="NZ_BJDN01000004.1"/>
</dbReference>
<comment type="caution">
    <text evidence="2">The sequence shown here is derived from an EMBL/GenBank/DDBJ whole genome shotgun (WGS) entry which is preliminary data.</text>
</comment>
<evidence type="ECO:0000256" key="1">
    <source>
        <dbReference type="SAM" id="Phobius"/>
    </source>
</evidence>
<name>A0ABW3EAN2_9LACO</name>
<evidence type="ECO:0000313" key="2">
    <source>
        <dbReference type="EMBL" id="MFD0896529.1"/>
    </source>
</evidence>
<organism evidence="2 3">
    <name type="scientific">Loigolactobacillus binensis</name>
    <dbReference type="NCBI Taxonomy" id="2559922"/>
    <lineage>
        <taxon>Bacteria</taxon>
        <taxon>Bacillati</taxon>
        <taxon>Bacillota</taxon>
        <taxon>Bacilli</taxon>
        <taxon>Lactobacillales</taxon>
        <taxon>Lactobacillaceae</taxon>
        <taxon>Loigolactobacillus</taxon>
    </lineage>
</organism>
<dbReference type="Proteomes" id="UP001597104">
    <property type="component" value="Unassembled WGS sequence"/>
</dbReference>
<dbReference type="EMBL" id="JBHTIO010000008">
    <property type="protein sequence ID" value="MFD0896529.1"/>
    <property type="molecule type" value="Genomic_DNA"/>
</dbReference>
<sequence length="369" mass="42216">MNTRLSYQPDSYKAYITRWNLLCLLGMLFGSWIIDLSLLHAYNLLQLLLAILFFWTLLGIVLIRIFWVHHSLAQANYQIAAINQQQTGVWLHLNTQEIYVALTWLTISEAPKVVTLRFKHALRFDHHGQPHPLPDGKLVLARRLFADTDLESFIAALYTIKRGKTVAINKKYSPQPARPIIHLPKRTWFGLGGTILLSLLLITLQANHVSQKRQARENARYIQVNYQPGKRIHAHNMNVTINNAYRATSENNHAVVILNCRVAATNDQDYSLIGSDDFELYKKWSLRAKNNEDSYDSGVGHSYAAILIDHKPKQVINTLDAGFDLTEMPSESLTFNIVLKLPQTNKFDFFFNDADLVVHMKKSDLAVIK</sequence>
<feature type="transmembrane region" description="Helical" evidence="1">
    <location>
        <begin position="47"/>
        <end position="67"/>
    </location>
</feature>
<evidence type="ECO:0008006" key="4">
    <source>
        <dbReference type="Google" id="ProtNLM"/>
    </source>
</evidence>
<keyword evidence="1" id="KW-0472">Membrane</keyword>
<proteinExistence type="predicted"/>
<feature type="transmembrane region" description="Helical" evidence="1">
    <location>
        <begin position="21"/>
        <end position="41"/>
    </location>
</feature>
<keyword evidence="3" id="KW-1185">Reference proteome</keyword>
<accession>A0ABW3EAN2</accession>
<feature type="transmembrane region" description="Helical" evidence="1">
    <location>
        <begin position="188"/>
        <end position="206"/>
    </location>
</feature>
<keyword evidence="1" id="KW-0812">Transmembrane</keyword>
<keyword evidence="1" id="KW-1133">Transmembrane helix</keyword>
<protein>
    <recommendedName>
        <fullName evidence="4">DUF4352 domain-containing protein</fullName>
    </recommendedName>
</protein>
<evidence type="ECO:0000313" key="3">
    <source>
        <dbReference type="Proteomes" id="UP001597104"/>
    </source>
</evidence>